<organism evidence="2 3">
    <name type="scientific">Paenibacillus dendritiformis C454</name>
    <dbReference type="NCBI Taxonomy" id="1131935"/>
    <lineage>
        <taxon>Bacteria</taxon>
        <taxon>Bacillati</taxon>
        <taxon>Bacillota</taxon>
        <taxon>Bacilli</taxon>
        <taxon>Bacillales</taxon>
        <taxon>Paenibacillaceae</taxon>
        <taxon>Paenibacillus</taxon>
    </lineage>
</organism>
<protein>
    <submittedName>
        <fullName evidence="2">Uncharacterized protein</fullName>
    </submittedName>
</protein>
<dbReference type="OrthoDB" id="2610978at2"/>
<dbReference type="EMBL" id="AHKH01000091">
    <property type="protein sequence ID" value="EHQ59955.1"/>
    <property type="molecule type" value="Genomic_DNA"/>
</dbReference>
<gene>
    <name evidence="2" type="ORF">PDENDC454_22769</name>
</gene>
<dbReference type="PATRIC" id="fig|1131935.3.peg.4739"/>
<feature type="region of interest" description="Disordered" evidence="1">
    <location>
        <begin position="137"/>
        <end position="170"/>
    </location>
</feature>
<sequence>MADMTGKGTASPLRKKKMALWLVWIAGCLGLLAFFLLAWLPAREARAQLTAFEDVEMLERRLAAIRSQPDPMQVTVQDWAKWHRLVPPVHDESGWLQQLRIGSRDHGINVKKLRFVERRLLPAAGEQLEAGGEAAAVNMPSDSDQRVAGADESAPLGEGTSEGLEDTPRQEQAAPELEAWIYELDGVGEYNNWLSWLSSLQRQERLHRLENWAIQHSYRTDESSHDGGSSVFNMQVIIHVYAAPGSEAWASG</sequence>
<dbReference type="AlphaFoldDB" id="H3SLW7"/>
<comment type="caution">
    <text evidence="2">The sequence shown here is derived from an EMBL/GenBank/DDBJ whole genome shotgun (WGS) entry which is preliminary data.</text>
</comment>
<evidence type="ECO:0000256" key="1">
    <source>
        <dbReference type="SAM" id="MobiDB-lite"/>
    </source>
</evidence>
<name>H3SLW7_9BACL</name>
<dbReference type="RefSeq" id="WP_006679040.1">
    <property type="nucleotide sequence ID" value="NZ_AHKH01000091.1"/>
</dbReference>
<reference evidence="2 3" key="1">
    <citation type="journal article" date="2012" name="J. Bacteriol.">
        <title>Genome Sequence of the Pattern-Forming Social Bacterium Paenibacillus dendritiformis C454 Chiral Morphotype.</title>
        <authorList>
            <person name="Sirota-Madi A."/>
            <person name="Olender T."/>
            <person name="Helman Y."/>
            <person name="Brainis I."/>
            <person name="Finkelshtein A."/>
            <person name="Roth D."/>
            <person name="Hagai E."/>
            <person name="Leshkowitz D."/>
            <person name="Brodsky L."/>
            <person name="Galatenko V."/>
            <person name="Nikolaev V."/>
            <person name="Gutnick D.L."/>
            <person name="Lancet D."/>
            <person name="Ben-Jacob E."/>
        </authorList>
    </citation>
    <scope>NUCLEOTIDE SEQUENCE [LARGE SCALE GENOMIC DNA]</scope>
    <source>
        <strain evidence="2 3">C454</strain>
    </source>
</reference>
<proteinExistence type="predicted"/>
<dbReference type="STRING" id="1131935.PDENDC454_22769"/>
<dbReference type="Proteomes" id="UP000003900">
    <property type="component" value="Unassembled WGS sequence"/>
</dbReference>
<evidence type="ECO:0000313" key="3">
    <source>
        <dbReference type="Proteomes" id="UP000003900"/>
    </source>
</evidence>
<dbReference type="PROSITE" id="PS51257">
    <property type="entry name" value="PROKAR_LIPOPROTEIN"/>
    <property type="match status" value="1"/>
</dbReference>
<accession>H3SLW7</accession>
<keyword evidence="3" id="KW-1185">Reference proteome</keyword>
<evidence type="ECO:0000313" key="2">
    <source>
        <dbReference type="EMBL" id="EHQ59955.1"/>
    </source>
</evidence>